<reference evidence="1" key="1">
    <citation type="submission" date="2018-02" db="EMBL/GenBank/DDBJ databases">
        <title>Rhizophora mucronata_Transcriptome.</title>
        <authorList>
            <person name="Meera S.P."/>
            <person name="Sreeshan A."/>
            <person name="Augustine A."/>
        </authorList>
    </citation>
    <scope>NUCLEOTIDE SEQUENCE</scope>
    <source>
        <tissue evidence="1">Leaf</tissue>
    </source>
</reference>
<organism evidence="1">
    <name type="scientific">Rhizophora mucronata</name>
    <name type="common">Asiatic mangrove</name>
    <dbReference type="NCBI Taxonomy" id="61149"/>
    <lineage>
        <taxon>Eukaryota</taxon>
        <taxon>Viridiplantae</taxon>
        <taxon>Streptophyta</taxon>
        <taxon>Embryophyta</taxon>
        <taxon>Tracheophyta</taxon>
        <taxon>Spermatophyta</taxon>
        <taxon>Magnoliopsida</taxon>
        <taxon>eudicotyledons</taxon>
        <taxon>Gunneridae</taxon>
        <taxon>Pentapetalae</taxon>
        <taxon>rosids</taxon>
        <taxon>fabids</taxon>
        <taxon>Malpighiales</taxon>
        <taxon>Rhizophoraceae</taxon>
        <taxon>Rhizophora</taxon>
    </lineage>
</organism>
<protein>
    <submittedName>
        <fullName evidence="1">Sucrose transport protein SUC4 isoform X3</fullName>
    </submittedName>
</protein>
<sequence>MSPSRFPHQHNSYSLLATKHNSLYLLTNSGTKCKRFQPILLGQLDHQWAIETAL</sequence>
<proteinExistence type="predicted"/>
<name>A0A2P2LY46_RHIMU</name>
<evidence type="ECO:0000313" key="1">
    <source>
        <dbReference type="EMBL" id="MBX22888.1"/>
    </source>
</evidence>
<accession>A0A2P2LY46</accession>
<dbReference type="AlphaFoldDB" id="A0A2P2LY46"/>
<dbReference type="EMBL" id="GGEC01042404">
    <property type="protein sequence ID" value="MBX22888.1"/>
    <property type="molecule type" value="Transcribed_RNA"/>
</dbReference>